<dbReference type="EMBL" id="MU128959">
    <property type="protein sequence ID" value="KAF9514558.1"/>
    <property type="molecule type" value="Genomic_DNA"/>
</dbReference>
<dbReference type="AlphaFoldDB" id="A0A9P6AYW8"/>
<sequence>MSSFKLTLLILLTSLSSIYAWVHPGILHSAGDLKRMLSYVNAGRAGTPSNQYSDYLLLARDYLSSDTYGMSTPVTILTQRAAFERDGTAAYQNALMWYLTGDKSHANKSIAIMDSWSSTIKSVDPAYRDRQLASSLGPFMMTNAAEIIRYTDAGWTTTGIQNFEFMLTNVFYPRLNDHSGSQYEANVGSGNTKAMMAFGVFTQNQTMYNEAIDYYSNERCSGLPLDISPTGQASESGRDQQHVQLGLGNLAESCQIAAVQGTHDLYGLLSNRLLVGYEYTAKYNLGYTVPYDASFQRCSAHNIGGPFPTISTSGRGRFRPIYELAYAHYVSTKKLSMPYTSQIIQQVVTEVGSGVNSRADNSGWGTLKYRIL</sequence>
<dbReference type="OrthoDB" id="526316at2759"/>
<evidence type="ECO:0000256" key="2">
    <source>
        <dbReference type="ARBA" id="ARBA00023239"/>
    </source>
</evidence>
<evidence type="ECO:0000256" key="1">
    <source>
        <dbReference type="ARBA" id="ARBA00022729"/>
    </source>
</evidence>
<evidence type="ECO:0000313" key="5">
    <source>
        <dbReference type="EMBL" id="KAF9514558.1"/>
    </source>
</evidence>
<feature type="signal peptide" evidence="3">
    <location>
        <begin position="1"/>
        <end position="20"/>
    </location>
</feature>
<keyword evidence="2" id="KW-0456">Lyase</keyword>
<feature type="domain" description="Alginate lyase" evidence="4">
    <location>
        <begin position="69"/>
        <end position="283"/>
    </location>
</feature>
<dbReference type="GO" id="GO:0016829">
    <property type="term" value="F:lyase activity"/>
    <property type="evidence" value="ECO:0007669"/>
    <property type="project" value="UniProtKB-KW"/>
</dbReference>
<keyword evidence="6" id="KW-1185">Reference proteome</keyword>
<keyword evidence="1 3" id="KW-0732">Signal</keyword>
<name>A0A9P6AYW8_9AGAM</name>
<dbReference type="Proteomes" id="UP000886523">
    <property type="component" value="Unassembled WGS sequence"/>
</dbReference>
<comment type="caution">
    <text evidence="5">The sequence shown here is derived from an EMBL/GenBank/DDBJ whole genome shotgun (WGS) entry which is preliminary data.</text>
</comment>
<proteinExistence type="predicted"/>
<evidence type="ECO:0000256" key="3">
    <source>
        <dbReference type="SAM" id="SignalP"/>
    </source>
</evidence>
<dbReference type="SUPFAM" id="SSF48230">
    <property type="entry name" value="Chondroitin AC/alginate lyase"/>
    <property type="match status" value="1"/>
</dbReference>
<feature type="chain" id="PRO_5040404807" description="Alginate lyase domain-containing protein" evidence="3">
    <location>
        <begin position="21"/>
        <end position="372"/>
    </location>
</feature>
<organism evidence="5 6">
    <name type="scientific">Hydnum rufescens UP504</name>
    <dbReference type="NCBI Taxonomy" id="1448309"/>
    <lineage>
        <taxon>Eukaryota</taxon>
        <taxon>Fungi</taxon>
        <taxon>Dikarya</taxon>
        <taxon>Basidiomycota</taxon>
        <taxon>Agaricomycotina</taxon>
        <taxon>Agaricomycetes</taxon>
        <taxon>Cantharellales</taxon>
        <taxon>Hydnaceae</taxon>
        <taxon>Hydnum</taxon>
    </lineage>
</organism>
<dbReference type="InterPro" id="IPR008929">
    <property type="entry name" value="Chondroitin_lyas"/>
</dbReference>
<protein>
    <recommendedName>
        <fullName evidence="4">Alginate lyase domain-containing protein</fullName>
    </recommendedName>
</protein>
<dbReference type="GO" id="GO:0042597">
    <property type="term" value="C:periplasmic space"/>
    <property type="evidence" value="ECO:0007669"/>
    <property type="project" value="InterPro"/>
</dbReference>
<accession>A0A9P6AYW8</accession>
<gene>
    <name evidence="5" type="ORF">BS47DRAFT_1361581</name>
</gene>
<evidence type="ECO:0000259" key="4">
    <source>
        <dbReference type="Pfam" id="PF05426"/>
    </source>
</evidence>
<dbReference type="Pfam" id="PF05426">
    <property type="entry name" value="Alginate_lyase"/>
    <property type="match status" value="1"/>
</dbReference>
<dbReference type="InterPro" id="IPR008397">
    <property type="entry name" value="Alginate_lyase_dom"/>
</dbReference>
<dbReference type="Gene3D" id="1.50.10.100">
    <property type="entry name" value="Chondroitin AC/alginate lyase"/>
    <property type="match status" value="1"/>
</dbReference>
<reference evidence="5" key="1">
    <citation type="journal article" date="2020" name="Nat. Commun.">
        <title>Large-scale genome sequencing of mycorrhizal fungi provides insights into the early evolution of symbiotic traits.</title>
        <authorList>
            <person name="Miyauchi S."/>
            <person name="Kiss E."/>
            <person name="Kuo A."/>
            <person name="Drula E."/>
            <person name="Kohler A."/>
            <person name="Sanchez-Garcia M."/>
            <person name="Morin E."/>
            <person name="Andreopoulos B."/>
            <person name="Barry K.W."/>
            <person name="Bonito G."/>
            <person name="Buee M."/>
            <person name="Carver A."/>
            <person name="Chen C."/>
            <person name="Cichocki N."/>
            <person name="Clum A."/>
            <person name="Culley D."/>
            <person name="Crous P.W."/>
            <person name="Fauchery L."/>
            <person name="Girlanda M."/>
            <person name="Hayes R.D."/>
            <person name="Keri Z."/>
            <person name="LaButti K."/>
            <person name="Lipzen A."/>
            <person name="Lombard V."/>
            <person name="Magnuson J."/>
            <person name="Maillard F."/>
            <person name="Murat C."/>
            <person name="Nolan M."/>
            <person name="Ohm R.A."/>
            <person name="Pangilinan J."/>
            <person name="Pereira M.F."/>
            <person name="Perotto S."/>
            <person name="Peter M."/>
            <person name="Pfister S."/>
            <person name="Riley R."/>
            <person name="Sitrit Y."/>
            <person name="Stielow J.B."/>
            <person name="Szollosi G."/>
            <person name="Zifcakova L."/>
            <person name="Stursova M."/>
            <person name="Spatafora J.W."/>
            <person name="Tedersoo L."/>
            <person name="Vaario L.M."/>
            <person name="Yamada A."/>
            <person name="Yan M."/>
            <person name="Wang P."/>
            <person name="Xu J."/>
            <person name="Bruns T."/>
            <person name="Baldrian P."/>
            <person name="Vilgalys R."/>
            <person name="Dunand C."/>
            <person name="Henrissat B."/>
            <person name="Grigoriev I.V."/>
            <person name="Hibbett D."/>
            <person name="Nagy L.G."/>
            <person name="Martin F.M."/>
        </authorList>
    </citation>
    <scope>NUCLEOTIDE SEQUENCE</scope>
    <source>
        <strain evidence="5">UP504</strain>
    </source>
</reference>
<evidence type="ECO:0000313" key="6">
    <source>
        <dbReference type="Proteomes" id="UP000886523"/>
    </source>
</evidence>